<dbReference type="SUPFAM" id="SSF63380">
    <property type="entry name" value="Riboflavin synthase domain-like"/>
    <property type="match status" value="2"/>
</dbReference>
<dbReference type="RefSeq" id="WP_148598375.1">
    <property type="nucleotide sequence ID" value="NZ_CP042997.1"/>
</dbReference>
<gene>
    <name evidence="11" type="primary">ribE</name>
    <name evidence="11" type="ORF">OJF2_76150</name>
</gene>
<dbReference type="GO" id="GO:0004746">
    <property type="term" value="F:riboflavin synthase activity"/>
    <property type="evidence" value="ECO:0007669"/>
    <property type="project" value="UniProtKB-UniRule"/>
</dbReference>
<reference evidence="11 12" key="1">
    <citation type="submission" date="2019-08" db="EMBL/GenBank/DDBJ databases">
        <title>Deep-cultivation of Planctomycetes and their phenomic and genomic characterization uncovers novel biology.</title>
        <authorList>
            <person name="Wiegand S."/>
            <person name="Jogler M."/>
            <person name="Boedeker C."/>
            <person name="Pinto D."/>
            <person name="Vollmers J."/>
            <person name="Rivas-Marin E."/>
            <person name="Kohn T."/>
            <person name="Peeters S.H."/>
            <person name="Heuer A."/>
            <person name="Rast P."/>
            <person name="Oberbeckmann S."/>
            <person name="Bunk B."/>
            <person name="Jeske O."/>
            <person name="Meyerdierks A."/>
            <person name="Storesund J.E."/>
            <person name="Kallscheuer N."/>
            <person name="Luecker S."/>
            <person name="Lage O.M."/>
            <person name="Pohl T."/>
            <person name="Merkel B.J."/>
            <person name="Hornburger P."/>
            <person name="Mueller R.-W."/>
            <person name="Bruemmer F."/>
            <person name="Labrenz M."/>
            <person name="Spormann A.M."/>
            <person name="Op den Camp H."/>
            <person name="Overmann J."/>
            <person name="Amann R."/>
            <person name="Jetten M.S.M."/>
            <person name="Mascher T."/>
            <person name="Medema M.H."/>
            <person name="Devos D.P."/>
            <person name="Kaster A.-K."/>
            <person name="Ovreas L."/>
            <person name="Rohde M."/>
            <person name="Galperin M.Y."/>
            <person name="Jogler C."/>
        </authorList>
    </citation>
    <scope>NUCLEOTIDE SEQUENCE [LARGE SCALE GENOMIC DNA]</scope>
    <source>
        <strain evidence="11 12">OJF2</strain>
    </source>
</reference>
<dbReference type="AlphaFoldDB" id="A0A5B9WEV8"/>
<evidence type="ECO:0000313" key="11">
    <source>
        <dbReference type="EMBL" id="QEH39003.1"/>
    </source>
</evidence>
<keyword evidence="6 11" id="KW-0808">Transferase</keyword>
<protein>
    <recommendedName>
        <fullName evidence="4 8">Riboflavin synthase</fullName>
        <ecNumber evidence="3 8">2.5.1.9</ecNumber>
    </recommendedName>
</protein>
<dbReference type="InterPro" id="IPR017938">
    <property type="entry name" value="Riboflavin_synthase-like_b-brl"/>
</dbReference>
<evidence type="ECO:0000259" key="10">
    <source>
        <dbReference type="PROSITE" id="PS51177"/>
    </source>
</evidence>
<dbReference type="PANTHER" id="PTHR21098">
    <property type="entry name" value="RIBOFLAVIN SYNTHASE ALPHA CHAIN"/>
    <property type="match status" value="1"/>
</dbReference>
<dbReference type="PANTHER" id="PTHR21098:SF0">
    <property type="entry name" value="RIBOFLAVIN SYNTHASE"/>
    <property type="match status" value="1"/>
</dbReference>
<evidence type="ECO:0000256" key="3">
    <source>
        <dbReference type="ARBA" id="ARBA00012827"/>
    </source>
</evidence>
<evidence type="ECO:0000256" key="9">
    <source>
        <dbReference type="PROSITE-ProRule" id="PRU00524"/>
    </source>
</evidence>
<dbReference type="Gene3D" id="2.40.30.20">
    <property type="match status" value="2"/>
</dbReference>
<evidence type="ECO:0000256" key="8">
    <source>
        <dbReference type="NCBIfam" id="TIGR00187"/>
    </source>
</evidence>
<evidence type="ECO:0000256" key="7">
    <source>
        <dbReference type="ARBA" id="ARBA00022737"/>
    </source>
</evidence>
<keyword evidence="7" id="KW-0677">Repeat</keyword>
<dbReference type="CDD" id="cd00402">
    <property type="entry name" value="Riboflavin_synthase_like"/>
    <property type="match status" value="1"/>
</dbReference>
<evidence type="ECO:0000256" key="5">
    <source>
        <dbReference type="ARBA" id="ARBA00022619"/>
    </source>
</evidence>
<dbReference type="PROSITE" id="PS51177">
    <property type="entry name" value="LUMAZINE_BIND"/>
    <property type="match status" value="2"/>
</dbReference>
<dbReference type="InterPro" id="IPR023366">
    <property type="entry name" value="ATP_synth_asu-like_sf"/>
</dbReference>
<dbReference type="FunFam" id="2.40.30.20:FF:000004">
    <property type="entry name" value="Riboflavin synthase, alpha subunit"/>
    <property type="match status" value="1"/>
</dbReference>
<comment type="pathway">
    <text evidence="2">Cofactor biosynthesis; riboflavin biosynthesis; riboflavin from 2-hydroxy-3-oxobutyl phosphate and 5-amino-6-(D-ribitylamino)uracil: step 2/2.</text>
</comment>
<dbReference type="InterPro" id="IPR026017">
    <property type="entry name" value="Lumazine-bd_dom"/>
</dbReference>
<evidence type="ECO:0000256" key="4">
    <source>
        <dbReference type="ARBA" id="ARBA00013950"/>
    </source>
</evidence>
<feature type="repeat" description="Lumazine-binding" evidence="9">
    <location>
        <begin position="97"/>
        <end position="193"/>
    </location>
</feature>
<dbReference type="KEGG" id="agv:OJF2_76150"/>
<feature type="domain" description="Lumazine-binding" evidence="10">
    <location>
        <begin position="97"/>
        <end position="193"/>
    </location>
</feature>
<organism evidence="11 12">
    <name type="scientific">Aquisphaera giovannonii</name>
    <dbReference type="NCBI Taxonomy" id="406548"/>
    <lineage>
        <taxon>Bacteria</taxon>
        <taxon>Pseudomonadati</taxon>
        <taxon>Planctomycetota</taxon>
        <taxon>Planctomycetia</taxon>
        <taxon>Isosphaerales</taxon>
        <taxon>Isosphaeraceae</taxon>
        <taxon>Aquisphaera</taxon>
    </lineage>
</organism>
<keyword evidence="5" id="KW-0686">Riboflavin biosynthesis</keyword>
<name>A0A5B9WEV8_9BACT</name>
<keyword evidence="12" id="KW-1185">Reference proteome</keyword>
<dbReference type="PIRSF" id="PIRSF000498">
    <property type="entry name" value="Riboflavin_syn_A"/>
    <property type="match status" value="1"/>
</dbReference>
<evidence type="ECO:0000256" key="1">
    <source>
        <dbReference type="ARBA" id="ARBA00002803"/>
    </source>
</evidence>
<dbReference type="Pfam" id="PF00677">
    <property type="entry name" value="Lum_binding"/>
    <property type="match status" value="2"/>
</dbReference>
<accession>A0A5B9WEV8</accession>
<dbReference type="NCBIfam" id="NF006767">
    <property type="entry name" value="PRK09289.1"/>
    <property type="match status" value="1"/>
</dbReference>
<dbReference type="OrthoDB" id="9788537at2"/>
<evidence type="ECO:0000256" key="2">
    <source>
        <dbReference type="ARBA" id="ARBA00004887"/>
    </source>
</evidence>
<dbReference type="Proteomes" id="UP000324233">
    <property type="component" value="Chromosome"/>
</dbReference>
<evidence type="ECO:0000313" key="12">
    <source>
        <dbReference type="Proteomes" id="UP000324233"/>
    </source>
</evidence>
<feature type="repeat" description="Lumazine-binding" evidence="9">
    <location>
        <begin position="1"/>
        <end position="96"/>
    </location>
</feature>
<dbReference type="NCBIfam" id="TIGR00187">
    <property type="entry name" value="ribE"/>
    <property type="match status" value="1"/>
</dbReference>
<evidence type="ECO:0000256" key="6">
    <source>
        <dbReference type="ARBA" id="ARBA00022679"/>
    </source>
</evidence>
<dbReference type="EMBL" id="CP042997">
    <property type="protein sequence ID" value="QEH39003.1"/>
    <property type="molecule type" value="Genomic_DNA"/>
</dbReference>
<dbReference type="EC" id="2.5.1.9" evidence="3 8"/>
<sequence>MFTGLVEVLGRVERAADEGAGKRFTLSWPGLREPLPIGESVAVNGCCLTVVAADGEAFDVQAGPETLLRTNLGARRPGDRVNLERSLRVGDRLGGHFVQGHVDATAVLKARRTEGEWEFLAFGLDPSWMRLLVPKGSIAVDGVSLTLVDVDPDGFSVMLIPHTLAVTTLGLLRPGDAANIEADMLAKHVEKLLAGRGT</sequence>
<comment type="function">
    <text evidence="1">Catalyzes the dismutation of two molecules of 6,7-dimethyl-8-ribityllumazine, resulting in the formation of riboflavin and 5-amino-6-(D-ribitylamino)uracil.</text>
</comment>
<proteinExistence type="predicted"/>
<dbReference type="GO" id="GO:0009231">
    <property type="term" value="P:riboflavin biosynthetic process"/>
    <property type="evidence" value="ECO:0007669"/>
    <property type="project" value="UniProtKB-KW"/>
</dbReference>
<feature type="domain" description="Lumazine-binding" evidence="10">
    <location>
        <begin position="1"/>
        <end position="96"/>
    </location>
</feature>
<dbReference type="InterPro" id="IPR001783">
    <property type="entry name" value="Lumazine-bd"/>
</dbReference>